<feature type="signal peptide" evidence="3">
    <location>
        <begin position="1"/>
        <end position="22"/>
    </location>
</feature>
<feature type="transmembrane region" description="Helical" evidence="2">
    <location>
        <begin position="886"/>
        <end position="909"/>
    </location>
</feature>
<keyword evidence="3" id="KW-0732">Signal</keyword>
<evidence type="ECO:0000256" key="2">
    <source>
        <dbReference type="SAM" id="Phobius"/>
    </source>
</evidence>
<feature type="transmembrane region" description="Helical" evidence="2">
    <location>
        <begin position="411"/>
        <end position="435"/>
    </location>
</feature>
<keyword evidence="2" id="KW-1133">Transmembrane helix</keyword>
<reference evidence="6" key="1">
    <citation type="submission" date="2025-08" db="UniProtKB">
        <authorList>
            <consortium name="RefSeq"/>
        </authorList>
    </citation>
    <scope>IDENTIFICATION</scope>
</reference>
<proteinExistence type="predicted"/>
<dbReference type="RefSeq" id="XP_012944283.1">
    <property type="nucleotide sequence ID" value="XM_013088829.1"/>
</dbReference>
<feature type="compositionally biased region" description="Basic and acidic residues" evidence="1">
    <location>
        <begin position="475"/>
        <end position="489"/>
    </location>
</feature>
<feature type="chain" id="PRO_5045232802" evidence="3">
    <location>
        <begin position="23"/>
        <end position="991"/>
    </location>
</feature>
<dbReference type="InterPro" id="IPR006621">
    <property type="entry name" value="Nose-resist-to-fluoxetine_N"/>
</dbReference>
<feature type="region of interest" description="Disordered" evidence="1">
    <location>
        <begin position="442"/>
        <end position="534"/>
    </location>
</feature>
<gene>
    <name evidence="6" type="primary">LOC101860204</name>
</gene>
<feature type="transmembrane region" description="Helical" evidence="2">
    <location>
        <begin position="629"/>
        <end position="657"/>
    </location>
</feature>
<accession>A0ABM1AB20</accession>
<name>A0ABM1AB20_APLCA</name>
<feature type="transmembrane region" description="Helical" evidence="2">
    <location>
        <begin position="739"/>
        <end position="761"/>
    </location>
</feature>
<feature type="compositionally biased region" description="Low complexity" evidence="1">
    <location>
        <begin position="443"/>
        <end position="455"/>
    </location>
</feature>
<feature type="region of interest" description="Disordered" evidence="1">
    <location>
        <begin position="52"/>
        <end position="97"/>
    </location>
</feature>
<feature type="transmembrane region" description="Helical" evidence="2">
    <location>
        <begin position="807"/>
        <end position="828"/>
    </location>
</feature>
<evidence type="ECO:0000259" key="4">
    <source>
        <dbReference type="SMART" id="SM00703"/>
    </source>
</evidence>
<keyword evidence="5" id="KW-1185">Reference proteome</keyword>
<feature type="transmembrane region" description="Helical" evidence="2">
    <location>
        <begin position="840"/>
        <end position="859"/>
    </location>
</feature>
<feature type="transmembrane region" description="Helical" evidence="2">
    <location>
        <begin position="921"/>
        <end position="938"/>
    </location>
</feature>
<evidence type="ECO:0000256" key="3">
    <source>
        <dbReference type="SAM" id="SignalP"/>
    </source>
</evidence>
<dbReference type="Pfam" id="PF20146">
    <property type="entry name" value="NRF"/>
    <property type="match status" value="1"/>
</dbReference>
<organism evidence="5 6">
    <name type="scientific">Aplysia californica</name>
    <name type="common">California sea hare</name>
    <dbReference type="NCBI Taxonomy" id="6500"/>
    <lineage>
        <taxon>Eukaryota</taxon>
        <taxon>Metazoa</taxon>
        <taxon>Spiralia</taxon>
        <taxon>Lophotrochozoa</taxon>
        <taxon>Mollusca</taxon>
        <taxon>Gastropoda</taxon>
        <taxon>Heterobranchia</taxon>
        <taxon>Euthyneura</taxon>
        <taxon>Tectipleura</taxon>
        <taxon>Aplysiida</taxon>
        <taxon>Aplysioidea</taxon>
        <taxon>Aplysiidae</taxon>
        <taxon>Aplysia</taxon>
    </lineage>
</organism>
<dbReference type="SMART" id="SM00703">
    <property type="entry name" value="NRF"/>
    <property type="match status" value="1"/>
</dbReference>
<evidence type="ECO:0000313" key="6">
    <source>
        <dbReference type="RefSeq" id="XP_012944283.1"/>
    </source>
</evidence>
<keyword evidence="2" id="KW-0472">Membrane</keyword>
<dbReference type="PANTHER" id="PTHR11161:SF12">
    <property type="entry name" value="ACYLTRANSFERASE 3 DOMAIN-CONTAINING PROTEIN-RELATED"/>
    <property type="match status" value="1"/>
</dbReference>
<dbReference type="InterPro" id="IPR052728">
    <property type="entry name" value="O2_lipid_transport_reg"/>
</dbReference>
<evidence type="ECO:0000313" key="5">
    <source>
        <dbReference type="Proteomes" id="UP000694888"/>
    </source>
</evidence>
<feature type="compositionally biased region" description="Basic and acidic residues" evidence="1">
    <location>
        <begin position="512"/>
        <end position="534"/>
    </location>
</feature>
<feature type="transmembrane region" description="Helical" evidence="2">
    <location>
        <begin position="953"/>
        <end position="974"/>
    </location>
</feature>
<keyword evidence="2" id="KW-0812">Transmembrane</keyword>
<feature type="region of interest" description="Disordered" evidence="1">
    <location>
        <begin position="112"/>
        <end position="156"/>
    </location>
</feature>
<evidence type="ECO:0000256" key="1">
    <source>
        <dbReference type="SAM" id="MobiDB-lite"/>
    </source>
</evidence>
<sequence length="991" mass="110307">MAGFPNVVLVLCSILIIASSDSSTILKSTLGVSMSTFTSQGDTSIEYSDISFGSTSSGRYSTPRKQDVTATTLSSNPTQRGEKKESRTGKIGLDDASLQGGIPILPAAISMASSEEGGSERRLKLPQTGGSTTGTTQRHSLSSSPGRPKLGQKTDDADTTSLLDVLMVNNGSRLQHWPVYQGLRQILVQEMDAVPVPPNISLGSLEANLAFLRLDYLQMAKRALALLPPRRLLARPDDVSETCYEELMTFFDALIGSPERSSHGQTDYRSMDWAVRVFDAYGKPGPGILSGALQFTGYYDQCLDTRAAVPAGTRLANNVVNETKDFGMRYCRVQANVGRSLNLTFSSNMNKFWTRGVNFPLLLNWGVCVPKSCHGGDITALLTKGTMEYLDLPVEGAVCFDGPDFEDDPGAIVTVTVLGIFACTIIFCTALDIFLRFGRTRVPESSGGSSVGEEPALGARGGPSVNYTLTISEDPPEKESHAVSEKGEGRTPNANGHLEMKKIHLHSNGYKKTTDNNHVSREENSKISEAKGRKETVEVAIKGRGGNNKGKRPVGTGHQIVKIFSFYTNFAKLVRTKSSEGVYQCVQGIRVITMTWIVLGHTHTFGAILDETNQMFDNLTELPHLVATKAFHIVGSANLGVDTFFVLSGFLVMVTTLKELKNSNWGPMFWIQFIFHRFWRLTPVYMMVLMTGTNLYDHIVHGPLKADKFEEFYQCKTKWWSHLLYVNNFYEPEKKCMTWTWYLAVDMQLFLISPIFIYPVYRNKKYGVSFILVALLLSIVGAFVSEFENGGQFVMMDISFVNYWSHVYTMPWARSGAFCVGLLLGVVMDSGDRKPIMSKTKAFLVWVLAVAVALFLLFINHNQWRERGDHWSRGVQSTYEALVRPVWATCVAWVIYACCNGLGGFANSVLSWKGFLPASRLTYCTYLLHPIIITFVLYSRRTTIYMDPQHLSIIYNFLGNLVLTYLLATVYSLTFETPMMTLEKLLLRRRR</sequence>
<dbReference type="Proteomes" id="UP000694888">
    <property type="component" value="Unplaced"/>
</dbReference>
<dbReference type="Pfam" id="PF01757">
    <property type="entry name" value="Acyl_transf_3"/>
    <property type="match status" value="1"/>
</dbReference>
<feature type="transmembrane region" description="Helical" evidence="2">
    <location>
        <begin position="591"/>
        <end position="609"/>
    </location>
</feature>
<protein>
    <submittedName>
        <fullName evidence="6">Uncharacterized protein LOC101860204</fullName>
    </submittedName>
</protein>
<feature type="transmembrane region" description="Helical" evidence="2">
    <location>
        <begin position="768"/>
        <end position="787"/>
    </location>
</feature>
<dbReference type="InterPro" id="IPR002656">
    <property type="entry name" value="Acyl_transf_3_dom"/>
</dbReference>
<dbReference type="PANTHER" id="PTHR11161">
    <property type="entry name" value="O-ACYLTRANSFERASE"/>
    <property type="match status" value="1"/>
</dbReference>
<feature type="compositionally biased region" description="Polar residues" evidence="1">
    <location>
        <begin position="68"/>
        <end position="79"/>
    </location>
</feature>
<feature type="domain" description="Nose resistant-to-fluoxetine protein N-terminal" evidence="4">
    <location>
        <begin position="240"/>
        <end position="401"/>
    </location>
</feature>
<feature type="transmembrane region" description="Helical" evidence="2">
    <location>
        <begin position="678"/>
        <end position="696"/>
    </location>
</feature>
<dbReference type="GeneID" id="101860204"/>